<evidence type="ECO:0000313" key="2">
    <source>
        <dbReference type="Proteomes" id="UP000269097"/>
    </source>
</evidence>
<dbReference type="GO" id="GO:0005975">
    <property type="term" value="P:carbohydrate metabolic process"/>
    <property type="evidence" value="ECO:0007669"/>
    <property type="project" value="InterPro"/>
</dbReference>
<dbReference type="InterPro" id="IPR011013">
    <property type="entry name" value="Gal_mutarotase_sf_dom"/>
</dbReference>
<dbReference type="InterPro" id="IPR014718">
    <property type="entry name" value="GH-type_carb-bd"/>
</dbReference>
<dbReference type="Pfam" id="PF01263">
    <property type="entry name" value="Aldose_epim"/>
    <property type="match status" value="1"/>
</dbReference>
<keyword evidence="2" id="KW-1185">Reference proteome</keyword>
<dbReference type="GO" id="GO:0030246">
    <property type="term" value="F:carbohydrate binding"/>
    <property type="evidence" value="ECO:0007669"/>
    <property type="project" value="InterPro"/>
</dbReference>
<gene>
    <name evidence="1" type="ORF">EAV92_22330</name>
</gene>
<dbReference type="AlphaFoldDB" id="A0A3G3K3N0"/>
<reference evidence="1 2" key="1">
    <citation type="submission" date="2018-10" db="EMBL/GenBank/DDBJ databases">
        <title>Genome Sequence of Cohnella sp.</title>
        <authorList>
            <person name="Srinivasan S."/>
            <person name="Kim M.K."/>
        </authorList>
    </citation>
    <scope>NUCLEOTIDE SEQUENCE [LARGE SCALE GENOMIC DNA]</scope>
    <source>
        <strain evidence="1 2">18JY8-7</strain>
    </source>
</reference>
<dbReference type="RefSeq" id="WP_123043132.1">
    <property type="nucleotide sequence ID" value="NZ_CP033433.1"/>
</dbReference>
<dbReference type="Gene3D" id="2.70.98.10">
    <property type="match status" value="1"/>
</dbReference>
<name>A0A3G3K3N0_9BACL</name>
<dbReference type="Proteomes" id="UP000269097">
    <property type="component" value="Chromosome"/>
</dbReference>
<sequence length="292" mass="32690">MSAASRYEIAKSMDQYPILELIDHETDSSVLLCPDRGGIVIGARLNGRETLYLDKETFYDPEANIRGGIPVLFPICGQLRQGQYEWEGVTYKMKNHGVARNRPWETAVTGIDGSAWATLVLRSSPDTLESYPFDFELRFTYRLKAGVLSIEQEYRNLSDRSMPMVAGFHPYFATEGKSLPYVTDATRYLDYNDGVIKPFEGVIDLTEMKESAALLDATRPEIAFPLSTEAAIHMSYSESFRYVVLWAVEGKPFVCVEPWTALNEALNDNKGLLGVEPGETFSAVLHIACEDA</sequence>
<proteinExistence type="predicted"/>
<dbReference type="PANTHER" id="PTHR11122">
    <property type="entry name" value="APOSPORY-ASSOCIATED PROTEIN C-RELATED"/>
    <property type="match status" value="1"/>
</dbReference>
<dbReference type="InterPro" id="IPR008183">
    <property type="entry name" value="Aldose_1/G6P_1-epimerase"/>
</dbReference>
<protein>
    <submittedName>
        <fullName evidence="1">Aldose epimerase</fullName>
    </submittedName>
</protein>
<evidence type="ECO:0000313" key="1">
    <source>
        <dbReference type="EMBL" id="AYQ75052.1"/>
    </source>
</evidence>
<dbReference type="KEGG" id="coh:EAV92_22330"/>
<dbReference type="GO" id="GO:0016853">
    <property type="term" value="F:isomerase activity"/>
    <property type="evidence" value="ECO:0007669"/>
    <property type="project" value="InterPro"/>
</dbReference>
<dbReference type="SUPFAM" id="SSF74650">
    <property type="entry name" value="Galactose mutarotase-like"/>
    <property type="match status" value="1"/>
</dbReference>
<dbReference type="PANTHER" id="PTHR11122:SF13">
    <property type="entry name" value="GLUCOSE-6-PHOSPHATE 1-EPIMERASE"/>
    <property type="match status" value="1"/>
</dbReference>
<accession>A0A3G3K3N0</accession>
<organism evidence="1 2">
    <name type="scientific">Cohnella candidum</name>
    <dbReference type="NCBI Taxonomy" id="2674991"/>
    <lineage>
        <taxon>Bacteria</taxon>
        <taxon>Bacillati</taxon>
        <taxon>Bacillota</taxon>
        <taxon>Bacilli</taxon>
        <taxon>Bacillales</taxon>
        <taxon>Paenibacillaceae</taxon>
        <taxon>Cohnella</taxon>
    </lineage>
</organism>
<dbReference type="EMBL" id="CP033433">
    <property type="protein sequence ID" value="AYQ75052.1"/>
    <property type="molecule type" value="Genomic_DNA"/>
</dbReference>